<proteinExistence type="predicted"/>
<keyword evidence="2" id="KW-1185">Reference proteome</keyword>
<gene>
    <name evidence="1" type="ORF">PoB_002307000</name>
</gene>
<name>A0AAV3ZPN8_9GAST</name>
<evidence type="ECO:0000313" key="1">
    <source>
        <dbReference type="EMBL" id="GFN96564.1"/>
    </source>
</evidence>
<organism evidence="1 2">
    <name type="scientific">Plakobranchus ocellatus</name>
    <dbReference type="NCBI Taxonomy" id="259542"/>
    <lineage>
        <taxon>Eukaryota</taxon>
        <taxon>Metazoa</taxon>
        <taxon>Spiralia</taxon>
        <taxon>Lophotrochozoa</taxon>
        <taxon>Mollusca</taxon>
        <taxon>Gastropoda</taxon>
        <taxon>Heterobranchia</taxon>
        <taxon>Euthyneura</taxon>
        <taxon>Panpulmonata</taxon>
        <taxon>Sacoglossa</taxon>
        <taxon>Placobranchoidea</taxon>
        <taxon>Plakobranchidae</taxon>
        <taxon>Plakobranchus</taxon>
    </lineage>
</organism>
<comment type="caution">
    <text evidence="1">The sequence shown here is derived from an EMBL/GenBank/DDBJ whole genome shotgun (WGS) entry which is preliminary data.</text>
</comment>
<dbReference type="Proteomes" id="UP000735302">
    <property type="component" value="Unassembled WGS sequence"/>
</dbReference>
<protein>
    <submittedName>
        <fullName evidence="1">Uncharacterized protein</fullName>
    </submittedName>
</protein>
<reference evidence="1 2" key="1">
    <citation type="journal article" date="2021" name="Elife">
        <title>Chloroplast acquisition without the gene transfer in kleptoplastic sea slugs, Plakobranchus ocellatus.</title>
        <authorList>
            <person name="Maeda T."/>
            <person name="Takahashi S."/>
            <person name="Yoshida T."/>
            <person name="Shimamura S."/>
            <person name="Takaki Y."/>
            <person name="Nagai Y."/>
            <person name="Toyoda A."/>
            <person name="Suzuki Y."/>
            <person name="Arimoto A."/>
            <person name="Ishii H."/>
            <person name="Satoh N."/>
            <person name="Nishiyama T."/>
            <person name="Hasebe M."/>
            <person name="Maruyama T."/>
            <person name="Minagawa J."/>
            <person name="Obokata J."/>
            <person name="Shigenobu S."/>
        </authorList>
    </citation>
    <scope>NUCLEOTIDE SEQUENCE [LARGE SCALE GENOMIC DNA]</scope>
</reference>
<evidence type="ECO:0000313" key="2">
    <source>
        <dbReference type="Proteomes" id="UP000735302"/>
    </source>
</evidence>
<dbReference type="AlphaFoldDB" id="A0AAV3ZPN8"/>
<dbReference type="EMBL" id="BLXT01002683">
    <property type="protein sequence ID" value="GFN96564.1"/>
    <property type="molecule type" value="Genomic_DNA"/>
</dbReference>
<sequence>MRRIIEWIVDTRPWSVVLETVDPPGQAMKGSVFDLKDAVMGGARIRLNVLLDPLAGSFFTQANNIRADIATDTIYAQAMDHMSDQKSRVSEEYELQKSLFHWYLTISSEGPVRMTAWNFGIDTLRYDENAPEARVTWFANL</sequence>
<accession>A0AAV3ZPN8</accession>